<dbReference type="PROSITE" id="PS51292">
    <property type="entry name" value="ZF_RING_CH"/>
    <property type="match status" value="1"/>
</dbReference>
<proteinExistence type="predicted"/>
<keyword evidence="3" id="KW-0862">Zinc</keyword>
<protein>
    <recommendedName>
        <fullName evidence="5">RING-CH-type domain-containing protein</fullName>
    </recommendedName>
</protein>
<evidence type="ECO:0000313" key="6">
    <source>
        <dbReference type="EMBL" id="KAL3615140.1"/>
    </source>
</evidence>
<dbReference type="SUPFAM" id="SSF57850">
    <property type="entry name" value="RING/U-box"/>
    <property type="match status" value="1"/>
</dbReference>
<keyword evidence="4" id="KW-0472">Membrane</keyword>
<feature type="domain" description="RING-CH-type" evidence="5">
    <location>
        <begin position="53"/>
        <end position="119"/>
    </location>
</feature>
<evidence type="ECO:0000256" key="1">
    <source>
        <dbReference type="ARBA" id="ARBA00022723"/>
    </source>
</evidence>
<evidence type="ECO:0000256" key="2">
    <source>
        <dbReference type="ARBA" id="ARBA00022771"/>
    </source>
</evidence>
<dbReference type="Pfam" id="PF12906">
    <property type="entry name" value="RINGv"/>
    <property type="match status" value="1"/>
</dbReference>
<dbReference type="Proteomes" id="UP001632038">
    <property type="component" value="Unassembled WGS sequence"/>
</dbReference>
<keyword evidence="4" id="KW-1133">Transmembrane helix</keyword>
<accession>A0ABD3BCN1</accession>
<evidence type="ECO:0000259" key="5">
    <source>
        <dbReference type="PROSITE" id="PS51292"/>
    </source>
</evidence>
<keyword evidence="7" id="KW-1185">Reference proteome</keyword>
<dbReference type="AlphaFoldDB" id="A0ABD3BCN1"/>
<keyword evidence="2" id="KW-0863">Zinc-finger</keyword>
<dbReference type="SMART" id="SM00744">
    <property type="entry name" value="RINGv"/>
    <property type="match status" value="1"/>
</dbReference>
<dbReference type="InterPro" id="IPR013083">
    <property type="entry name" value="Znf_RING/FYVE/PHD"/>
</dbReference>
<dbReference type="PANTHER" id="PTHR46214:SF8">
    <property type="entry name" value="RING_FYVE_PHD ZINC FINGER SUPERFAMILY PROTEIN"/>
    <property type="match status" value="1"/>
</dbReference>
<keyword evidence="1" id="KW-0479">Metal-binding</keyword>
<organism evidence="6 7">
    <name type="scientific">Castilleja foliolosa</name>
    <dbReference type="NCBI Taxonomy" id="1961234"/>
    <lineage>
        <taxon>Eukaryota</taxon>
        <taxon>Viridiplantae</taxon>
        <taxon>Streptophyta</taxon>
        <taxon>Embryophyta</taxon>
        <taxon>Tracheophyta</taxon>
        <taxon>Spermatophyta</taxon>
        <taxon>Magnoliopsida</taxon>
        <taxon>eudicotyledons</taxon>
        <taxon>Gunneridae</taxon>
        <taxon>Pentapetalae</taxon>
        <taxon>asterids</taxon>
        <taxon>lamiids</taxon>
        <taxon>Lamiales</taxon>
        <taxon>Orobanchaceae</taxon>
        <taxon>Pedicularideae</taxon>
        <taxon>Castillejinae</taxon>
        <taxon>Castilleja</taxon>
    </lineage>
</organism>
<sequence length="179" mass="19232">MDLESGEINRGAGDNSKNSEAAIAIGEGEIAARSNVTSNGVRTESSSCVIDIDGKENQRVCRICHLSAKESGKTPVELMELGCACKGELGVAHLHCAEAWFRVRGNRTCEICGQTAKNITGVGDAGFMEEWNETGSGAAFASSSDENRSCLRGQPLCNFLMACLVIAFILPWFFRVNMF</sequence>
<gene>
    <name evidence="6" type="ORF">CASFOL_040801</name>
</gene>
<dbReference type="InterPro" id="IPR011016">
    <property type="entry name" value="Znf_RING-CH"/>
</dbReference>
<feature type="transmembrane region" description="Helical" evidence="4">
    <location>
        <begin position="156"/>
        <end position="174"/>
    </location>
</feature>
<keyword evidence="4" id="KW-0812">Transmembrane</keyword>
<name>A0ABD3BCN1_9LAMI</name>
<comment type="caution">
    <text evidence="6">The sequence shown here is derived from an EMBL/GenBank/DDBJ whole genome shotgun (WGS) entry which is preliminary data.</text>
</comment>
<reference evidence="7" key="1">
    <citation type="journal article" date="2024" name="IScience">
        <title>Strigolactones Initiate the Formation of Haustorium-like Structures in Castilleja.</title>
        <authorList>
            <person name="Buerger M."/>
            <person name="Peterson D."/>
            <person name="Chory J."/>
        </authorList>
    </citation>
    <scope>NUCLEOTIDE SEQUENCE [LARGE SCALE GENOMIC DNA]</scope>
</reference>
<dbReference type="EMBL" id="JAVIJP010000100">
    <property type="protein sequence ID" value="KAL3615140.1"/>
    <property type="molecule type" value="Genomic_DNA"/>
</dbReference>
<evidence type="ECO:0000313" key="7">
    <source>
        <dbReference type="Proteomes" id="UP001632038"/>
    </source>
</evidence>
<evidence type="ECO:0000256" key="3">
    <source>
        <dbReference type="ARBA" id="ARBA00022833"/>
    </source>
</evidence>
<evidence type="ECO:0000256" key="4">
    <source>
        <dbReference type="SAM" id="Phobius"/>
    </source>
</evidence>
<dbReference type="Gene3D" id="3.30.40.10">
    <property type="entry name" value="Zinc/RING finger domain, C3HC4 (zinc finger)"/>
    <property type="match status" value="1"/>
</dbReference>
<dbReference type="GO" id="GO:0008270">
    <property type="term" value="F:zinc ion binding"/>
    <property type="evidence" value="ECO:0007669"/>
    <property type="project" value="UniProtKB-KW"/>
</dbReference>
<dbReference type="PANTHER" id="PTHR46214">
    <property type="entry name" value="ZINC FINGER, RING-CH-TYPE"/>
    <property type="match status" value="1"/>
</dbReference>